<dbReference type="AlphaFoldDB" id="A0A9W8L7Z6"/>
<comment type="caution">
    <text evidence="2">The sequence shown here is derived from an EMBL/GenBank/DDBJ whole genome shotgun (WGS) entry which is preliminary data.</text>
</comment>
<feature type="non-terminal residue" evidence="2">
    <location>
        <position position="1"/>
    </location>
</feature>
<organism evidence="2 3">
    <name type="scientific">Coemansia pectinata</name>
    <dbReference type="NCBI Taxonomy" id="1052879"/>
    <lineage>
        <taxon>Eukaryota</taxon>
        <taxon>Fungi</taxon>
        <taxon>Fungi incertae sedis</taxon>
        <taxon>Zoopagomycota</taxon>
        <taxon>Kickxellomycotina</taxon>
        <taxon>Kickxellomycetes</taxon>
        <taxon>Kickxellales</taxon>
        <taxon>Kickxellaceae</taxon>
        <taxon>Coemansia</taxon>
    </lineage>
</organism>
<name>A0A9W8L7Z6_9FUNG</name>
<reference evidence="2" key="1">
    <citation type="submission" date="2022-07" db="EMBL/GenBank/DDBJ databases">
        <title>Phylogenomic reconstructions and comparative analyses of Kickxellomycotina fungi.</title>
        <authorList>
            <person name="Reynolds N.K."/>
            <person name="Stajich J.E."/>
            <person name="Barry K."/>
            <person name="Grigoriev I.V."/>
            <person name="Crous P."/>
            <person name="Smith M.E."/>
        </authorList>
    </citation>
    <scope>NUCLEOTIDE SEQUENCE</scope>
    <source>
        <strain evidence="2">BCRC 34297</strain>
    </source>
</reference>
<dbReference type="OrthoDB" id="5592730at2759"/>
<feature type="region of interest" description="Disordered" evidence="1">
    <location>
        <begin position="60"/>
        <end position="80"/>
    </location>
</feature>
<evidence type="ECO:0000313" key="2">
    <source>
        <dbReference type="EMBL" id="KAJ2742136.1"/>
    </source>
</evidence>
<protein>
    <submittedName>
        <fullName evidence="2">Uncharacterized protein</fullName>
    </submittedName>
</protein>
<dbReference type="Proteomes" id="UP001140011">
    <property type="component" value="Unassembled WGS sequence"/>
</dbReference>
<keyword evidence="3" id="KW-1185">Reference proteome</keyword>
<evidence type="ECO:0000313" key="3">
    <source>
        <dbReference type="Proteomes" id="UP001140011"/>
    </source>
</evidence>
<proteinExistence type="predicted"/>
<sequence length="108" mass="11147">LGPQTSMTESNPDATESTNGHAPVDRLAAVAAAAAAASTTSSGVAPVVAGKPYADSQHLSDAHGFLANSEQSQQQGGADAHHLRRNMVQSPSFNVNVLSENVQFQNYS</sequence>
<gene>
    <name evidence="2" type="ORF">GGI19_006858</name>
</gene>
<accession>A0A9W8L7Z6</accession>
<feature type="region of interest" description="Disordered" evidence="1">
    <location>
        <begin position="1"/>
        <end position="22"/>
    </location>
</feature>
<feature type="compositionally biased region" description="Polar residues" evidence="1">
    <location>
        <begin position="1"/>
        <end position="20"/>
    </location>
</feature>
<dbReference type="EMBL" id="JANBUH010001863">
    <property type="protein sequence ID" value="KAJ2742136.1"/>
    <property type="molecule type" value="Genomic_DNA"/>
</dbReference>
<evidence type="ECO:0000256" key="1">
    <source>
        <dbReference type="SAM" id="MobiDB-lite"/>
    </source>
</evidence>